<dbReference type="Gene3D" id="2.60.120.10">
    <property type="entry name" value="Jelly Rolls"/>
    <property type="match status" value="1"/>
</dbReference>
<dbReference type="HOGENOM" id="CLU_085376_3_1_5"/>
<dbReference type="GO" id="GO:0003700">
    <property type="term" value="F:DNA-binding transcription factor activity"/>
    <property type="evidence" value="ECO:0007669"/>
    <property type="project" value="TreeGrafter"/>
</dbReference>
<dbReference type="Pfam" id="PF01381">
    <property type="entry name" value="HTH_3"/>
    <property type="match status" value="1"/>
</dbReference>
<dbReference type="InterPro" id="IPR001387">
    <property type="entry name" value="Cro/C1-type_HTH"/>
</dbReference>
<dbReference type="GO" id="GO:0003677">
    <property type="term" value="F:DNA binding"/>
    <property type="evidence" value="ECO:0007669"/>
    <property type="project" value="UniProtKB-KW"/>
</dbReference>
<accession>S5YI22</accession>
<dbReference type="CDD" id="cd00093">
    <property type="entry name" value="HTH_XRE"/>
    <property type="match status" value="1"/>
</dbReference>
<sequence>MQFEPRMMDDVSFQSIDDLTPSAPPQDGGLTGNLEVAIGRALRELRRERGETLTSLAEQTGLSNSMISRVEHAQASASLTTLQLLSEALDVPITSFLKYYKERFETQHIKASEMLHPESDGAESSPRFRLSRNAGVTKYGVSIEPSLVTLSKENLRNYATGRDFGMGFIYMLEGGMDYTYGKECFKLDAGDSLIFDADMNHGVGGLRKGVAKFLEIAVFSVKE</sequence>
<dbReference type="OrthoDB" id="9805356at2"/>
<keyword evidence="3" id="KW-0614">Plasmid</keyword>
<dbReference type="KEGG" id="pami:JCM7686_pAMI5p047"/>
<dbReference type="AlphaFoldDB" id="S5YI22"/>
<dbReference type="GO" id="GO:0005829">
    <property type="term" value="C:cytosol"/>
    <property type="evidence" value="ECO:0007669"/>
    <property type="project" value="TreeGrafter"/>
</dbReference>
<dbReference type="RefSeq" id="WP_020952885.1">
    <property type="nucleotide sequence ID" value="NC_022043.1"/>
</dbReference>
<dbReference type="PATRIC" id="fig|1367847.3.peg.4073"/>
<evidence type="ECO:0000259" key="2">
    <source>
        <dbReference type="PROSITE" id="PS50943"/>
    </source>
</evidence>
<dbReference type="Proteomes" id="UP000015480">
    <property type="component" value="Plasmid pAMI5"/>
</dbReference>
<dbReference type="InterPro" id="IPR014710">
    <property type="entry name" value="RmlC-like_jellyroll"/>
</dbReference>
<dbReference type="Gene3D" id="1.10.260.40">
    <property type="entry name" value="lambda repressor-like DNA-binding domains"/>
    <property type="match status" value="1"/>
</dbReference>
<name>S5YI22_PARAH</name>
<organism evidence="3 4">
    <name type="scientific">Paracoccus aminophilus JCM 7686</name>
    <dbReference type="NCBI Taxonomy" id="1367847"/>
    <lineage>
        <taxon>Bacteria</taxon>
        <taxon>Pseudomonadati</taxon>
        <taxon>Pseudomonadota</taxon>
        <taxon>Alphaproteobacteria</taxon>
        <taxon>Rhodobacterales</taxon>
        <taxon>Paracoccaceae</taxon>
        <taxon>Paracoccus</taxon>
    </lineage>
</organism>
<feature type="domain" description="HTH cro/C1-type" evidence="2">
    <location>
        <begin position="42"/>
        <end position="96"/>
    </location>
</feature>
<dbReference type="InterPro" id="IPR011051">
    <property type="entry name" value="RmlC_Cupin_sf"/>
</dbReference>
<reference evidence="3 4" key="1">
    <citation type="journal article" date="2014" name="BMC Genomics">
        <title>Architecture and functions of a multipartite genome of the methylotrophic bacterium Paracoccus aminophilus JCM 7686, containing primary and secondary chromids.</title>
        <authorList>
            <person name="Dziewit L."/>
            <person name="Czarnecki J."/>
            <person name="Wibberg D."/>
            <person name="Radlinska M."/>
            <person name="Mrozek P."/>
            <person name="Szymczak M."/>
            <person name="Schluter A."/>
            <person name="Puhler A."/>
            <person name="Bartosik D."/>
        </authorList>
    </citation>
    <scope>NUCLEOTIDE SEQUENCE [LARGE SCALE GENOMIC DNA]</scope>
    <source>
        <strain evidence="3">JCM 7686</strain>
        <plasmid evidence="4">Plasmid pAMI5</plasmid>
    </source>
</reference>
<dbReference type="SUPFAM" id="SSF47413">
    <property type="entry name" value="lambda repressor-like DNA-binding domains"/>
    <property type="match status" value="1"/>
</dbReference>
<dbReference type="PANTHER" id="PTHR46797">
    <property type="entry name" value="HTH-TYPE TRANSCRIPTIONAL REGULATOR"/>
    <property type="match status" value="1"/>
</dbReference>
<gene>
    <name evidence="3" type="ORF">JCM7686_pAMI5p047</name>
</gene>
<dbReference type="InterPro" id="IPR050807">
    <property type="entry name" value="TransReg_Diox_bact_type"/>
</dbReference>
<dbReference type="InterPro" id="IPR010982">
    <property type="entry name" value="Lambda_DNA-bd_dom_sf"/>
</dbReference>
<evidence type="ECO:0000256" key="1">
    <source>
        <dbReference type="ARBA" id="ARBA00023125"/>
    </source>
</evidence>
<dbReference type="CDD" id="cd02209">
    <property type="entry name" value="cupin_XRE_C"/>
    <property type="match status" value="1"/>
</dbReference>
<proteinExistence type="predicted"/>
<dbReference type="PANTHER" id="PTHR46797:SF1">
    <property type="entry name" value="METHYLPHOSPHONATE SYNTHASE"/>
    <property type="match status" value="1"/>
</dbReference>
<dbReference type="PROSITE" id="PS50943">
    <property type="entry name" value="HTH_CROC1"/>
    <property type="match status" value="1"/>
</dbReference>
<keyword evidence="4" id="KW-1185">Reference proteome</keyword>
<dbReference type="SMART" id="SM00530">
    <property type="entry name" value="HTH_XRE"/>
    <property type="match status" value="1"/>
</dbReference>
<geneLocation type="plasmid" evidence="3 4">
    <name>pAMI5</name>
</geneLocation>
<dbReference type="EMBL" id="CP006653">
    <property type="protein sequence ID" value="AGT11113.1"/>
    <property type="molecule type" value="Genomic_DNA"/>
</dbReference>
<evidence type="ECO:0000313" key="4">
    <source>
        <dbReference type="Proteomes" id="UP000015480"/>
    </source>
</evidence>
<evidence type="ECO:0000313" key="3">
    <source>
        <dbReference type="EMBL" id="AGT11113.1"/>
    </source>
</evidence>
<protein>
    <submittedName>
        <fullName evidence="3">Transcriptional regulator, XRE family</fullName>
    </submittedName>
</protein>
<keyword evidence="1" id="KW-0238">DNA-binding</keyword>
<dbReference type="SUPFAM" id="SSF51182">
    <property type="entry name" value="RmlC-like cupins"/>
    <property type="match status" value="1"/>
</dbReference>